<evidence type="ECO:0000313" key="1">
    <source>
        <dbReference type="EMBL" id="KAI3687937.1"/>
    </source>
</evidence>
<gene>
    <name evidence="1" type="ORF">L1987_81642</name>
</gene>
<reference evidence="1 2" key="2">
    <citation type="journal article" date="2022" name="Mol. Ecol. Resour.">
        <title>The genomes of chicory, endive, great burdock and yacon provide insights into Asteraceae paleo-polyploidization history and plant inulin production.</title>
        <authorList>
            <person name="Fan W."/>
            <person name="Wang S."/>
            <person name="Wang H."/>
            <person name="Wang A."/>
            <person name="Jiang F."/>
            <person name="Liu H."/>
            <person name="Zhao H."/>
            <person name="Xu D."/>
            <person name="Zhang Y."/>
        </authorList>
    </citation>
    <scope>NUCLEOTIDE SEQUENCE [LARGE SCALE GENOMIC DNA]</scope>
    <source>
        <strain evidence="2">cv. Yunnan</strain>
        <tissue evidence="1">Leaves</tissue>
    </source>
</reference>
<sequence>MIERDRLELCVLQPTDVQTVEQPNRAICITVKLMISTPKTGVRFDKKITEGNDLIHGKEAMRRITSNSCMFSKAVADLQLLCCNRKSERLWILKPYI</sequence>
<dbReference type="EMBL" id="CM042044">
    <property type="protein sequence ID" value="KAI3687937.1"/>
    <property type="molecule type" value="Genomic_DNA"/>
</dbReference>
<protein>
    <submittedName>
        <fullName evidence="1">Uncharacterized protein</fullName>
    </submittedName>
</protein>
<keyword evidence="2" id="KW-1185">Reference proteome</keyword>
<accession>A0ACB8YQB8</accession>
<comment type="caution">
    <text evidence="1">The sequence shown here is derived from an EMBL/GenBank/DDBJ whole genome shotgun (WGS) entry which is preliminary data.</text>
</comment>
<organism evidence="1 2">
    <name type="scientific">Smallanthus sonchifolius</name>
    <dbReference type="NCBI Taxonomy" id="185202"/>
    <lineage>
        <taxon>Eukaryota</taxon>
        <taxon>Viridiplantae</taxon>
        <taxon>Streptophyta</taxon>
        <taxon>Embryophyta</taxon>
        <taxon>Tracheophyta</taxon>
        <taxon>Spermatophyta</taxon>
        <taxon>Magnoliopsida</taxon>
        <taxon>eudicotyledons</taxon>
        <taxon>Gunneridae</taxon>
        <taxon>Pentapetalae</taxon>
        <taxon>asterids</taxon>
        <taxon>campanulids</taxon>
        <taxon>Asterales</taxon>
        <taxon>Asteraceae</taxon>
        <taxon>Asteroideae</taxon>
        <taxon>Heliantheae alliance</taxon>
        <taxon>Millerieae</taxon>
        <taxon>Smallanthus</taxon>
    </lineage>
</organism>
<evidence type="ECO:0000313" key="2">
    <source>
        <dbReference type="Proteomes" id="UP001056120"/>
    </source>
</evidence>
<name>A0ACB8YQB8_9ASTR</name>
<dbReference type="Proteomes" id="UP001056120">
    <property type="component" value="Linkage Group LG27"/>
</dbReference>
<proteinExistence type="predicted"/>
<reference evidence="2" key="1">
    <citation type="journal article" date="2022" name="Mol. Ecol. Resour.">
        <title>The genomes of chicory, endive, great burdock and yacon provide insights into Asteraceae palaeo-polyploidization history and plant inulin production.</title>
        <authorList>
            <person name="Fan W."/>
            <person name="Wang S."/>
            <person name="Wang H."/>
            <person name="Wang A."/>
            <person name="Jiang F."/>
            <person name="Liu H."/>
            <person name="Zhao H."/>
            <person name="Xu D."/>
            <person name="Zhang Y."/>
        </authorList>
    </citation>
    <scope>NUCLEOTIDE SEQUENCE [LARGE SCALE GENOMIC DNA]</scope>
    <source>
        <strain evidence="2">cv. Yunnan</strain>
    </source>
</reference>